<dbReference type="PANTHER" id="PTHR43639:SF1">
    <property type="entry name" value="SHORT-CHAIN DEHYDROGENASE_REDUCTASE FAMILY PROTEIN"/>
    <property type="match status" value="1"/>
</dbReference>
<evidence type="ECO:0000256" key="3">
    <source>
        <dbReference type="ARBA" id="ARBA00023002"/>
    </source>
</evidence>
<reference evidence="5" key="1">
    <citation type="submission" date="2015-05" db="EMBL/GenBank/DDBJ databases">
        <authorList>
            <person name="Urmite Genomes"/>
        </authorList>
    </citation>
    <scope>NUCLEOTIDE SEQUENCE [LARGE SCALE GENOMIC DNA]</scope>
    <source>
        <strain evidence="5">LF1</strain>
    </source>
</reference>
<dbReference type="Pfam" id="PF13561">
    <property type="entry name" value="adh_short_C2"/>
    <property type="match status" value="1"/>
</dbReference>
<dbReference type="AlphaFoldDB" id="A0A0U1NQE8"/>
<proteinExistence type="inferred from homology"/>
<evidence type="ECO:0000256" key="1">
    <source>
        <dbReference type="ARBA" id="ARBA00006484"/>
    </source>
</evidence>
<keyword evidence="5" id="KW-1185">Reference proteome</keyword>
<evidence type="ECO:0000313" key="5">
    <source>
        <dbReference type="Proteomes" id="UP000199087"/>
    </source>
</evidence>
<dbReference type="InterPro" id="IPR020904">
    <property type="entry name" value="Sc_DH/Rdtase_CS"/>
</dbReference>
<evidence type="ECO:0000313" key="4">
    <source>
        <dbReference type="EMBL" id="CRK80215.1"/>
    </source>
</evidence>
<dbReference type="FunFam" id="3.40.50.720:FF:000084">
    <property type="entry name" value="Short-chain dehydrogenase reductase"/>
    <property type="match status" value="1"/>
</dbReference>
<dbReference type="PANTHER" id="PTHR43639">
    <property type="entry name" value="OXIDOREDUCTASE, SHORT-CHAIN DEHYDROGENASE/REDUCTASE FAMILY (AFU_ORTHOLOGUE AFUA_5G02870)"/>
    <property type="match status" value="1"/>
</dbReference>
<dbReference type="GO" id="GO:0008206">
    <property type="term" value="P:bile acid metabolic process"/>
    <property type="evidence" value="ECO:0007669"/>
    <property type="project" value="UniProtKB-ARBA"/>
</dbReference>
<keyword evidence="3" id="KW-0560">Oxidoreductase</keyword>
<dbReference type="Gene3D" id="3.40.50.720">
    <property type="entry name" value="NAD(P)-binding Rossmann-like Domain"/>
    <property type="match status" value="1"/>
</dbReference>
<protein>
    <submittedName>
        <fullName evidence="4">Short-chain dehydrogenase/reductase SDR</fullName>
    </submittedName>
</protein>
<dbReference type="Proteomes" id="UP000199087">
    <property type="component" value="Unassembled WGS sequence"/>
</dbReference>
<dbReference type="EMBL" id="CVRB01000001">
    <property type="protein sequence ID" value="CRK80215.1"/>
    <property type="molecule type" value="Genomic_DNA"/>
</dbReference>
<dbReference type="RefSeq" id="WP_245640255.1">
    <property type="nucleotide sequence ID" value="NZ_CVRB01000001.1"/>
</dbReference>
<evidence type="ECO:0000256" key="2">
    <source>
        <dbReference type="ARBA" id="ARBA00011881"/>
    </source>
</evidence>
<gene>
    <name evidence="4" type="ORF">BN000_00096</name>
</gene>
<dbReference type="InterPro" id="IPR036291">
    <property type="entry name" value="NAD(P)-bd_dom_sf"/>
</dbReference>
<dbReference type="PRINTS" id="PR00080">
    <property type="entry name" value="SDRFAMILY"/>
</dbReference>
<name>A0A0U1NQE8_9BACI</name>
<dbReference type="PROSITE" id="PS00061">
    <property type="entry name" value="ADH_SHORT"/>
    <property type="match status" value="1"/>
</dbReference>
<sequence>MLLQNQIAIITGAGSGMGRAMALSFANEGATVAVADINIEAAAETVSLIQAKNGMAIAIGVDVSNAQSVKKLINTVAEREGKIDIIINCAGLPQAFTPIEDLEEEQWDRLLNVNTKSVFLTAKYAVPFMKKQKQGVILSISSIASERARPGLNAYCASKGAVAVLTKALAIELAPFGIRVNAINPGPTNTEMLGKFIPDHEGELEQQKQEVFISSIPLGKLIEPEDIAQSALYLCSPLSEKVTGTILNVDGGRGI</sequence>
<organism evidence="4 5">
    <name type="scientific">Neobacillus massiliamazoniensis</name>
    <dbReference type="NCBI Taxonomy" id="1499688"/>
    <lineage>
        <taxon>Bacteria</taxon>
        <taxon>Bacillati</taxon>
        <taxon>Bacillota</taxon>
        <taxon>Bacilli</taxon>
        <taxon>Bacillales</taxon>
        <taxon>Bacillaceae</taxon>
        <taxon>Neobacillus</taxon>
    </lineage>
</organism>
<dbReference type="PRINTS" id="PR00081">
    <property type="entry name" value="GDHRDH"/>
</dbReference>
<comment type="subunit">
    <text evidence="2">Homotetramer.</text>
</comment>
<dbReference type="STRING" id="1499688.BN000_00096"/>
<dbReference type="InterPro" id="IPR002347">
    <property type="entry name" value="SDR_fam"/>
</dbReference>
<dbReference type="SUPFAM" id="SSF51735">
    <property type="entry name" value="NAD(P)-binding Rossmann-fold domains"/>
    <property type="match status" value="1"/>
</dbReference>
<dbReference type="NCBIfam" id="NF005559">
    <property type="entry name" value="PRK07231.1"/>
    <property type="match status" value="1"/>
</dbReference>
<accession>A0A0U1NQE8</accession>
<dbReference type="GO" id="GO:0016491">
    <property type="term" value="F:oxidoreductase activity"/>
    <property type="evidence" value="ECO:0007669"/>
    <property type="project" value="UniProtKB-KW"/>
</dbReference>
<comment type="similarity">
    <text evidence="1">Belongs to the short-chain dehydrogenases/reductases (SDR) family.</text>
</comment>